<evidence type="ECO:0000256" key="7">
    <source>
        <dbReference type="ARBA" id="ARBA00023136"/>
    </source>
</evidence>
<dbReference type="InterPro" id="IPR003663">
    <property type="entry name" value="Sugar/inositol_transpt"/>
</dbReference>
<evidence type="ECO:0000256" key="8">
    <source>
        <dbReference type="ARBA" id="ARBA00023180"/>
    </source>
</evidence>
<keyword evidence="6 9" id="KW-1133">Transmembrane helix</keyword>
<dbReference type="InterPro" id="IPR020846">
    <property type="entry name" value="MFS_dom"/>
</dbReference>
<organism evidence="11 12">
    <name type="scientific">Psylliodes chrysocephalus</name>
    <dbReference type="NCBI Taxonomy" id="3402493"/>
    <lineage>
        <taxon>Eukaryota</taxon>
        <taxon>Metazoa</taxon>
        <taxon>Ecdysozoa</taxon>
        <taxon>Arthropoda</taxon>
        <taxon>Hexapoda</taxon>
        <taxon>Insecta</taxon>
        <taxon>Pterygota</taxon>
        <taxon>Neoptera</taxon>
        <taxon>Endopterygota</taxon>
        <taxon>Coleoptera</taxon>
        <taxon>Polyphaga</taxon>
        <taxon>Cucujiformia</taxon>
        <taxon>Chrysomeloidea</taxon>
        <taxon>Chrysomelidae</taxon>
        <taxon>Galerucinae</taxon>
        <taxon>Alticini</taxon>
        <taxon>Psylliodes</taxon>
    </lineage>
</organism>
<feature type="transmembrane region" description="Helical" evidence="9">
    <location>
        <begin position="154"/>
        <end position="173"/>
    </location>
</feature>
<keyword evidence="5 9" id="KW-0812">Transmembrane</keyword>
<accession>A0A9P0CMX3</accession>
<dbReference type="GO" id="GO:0022857">
    <property type="term" value="F:transmembrane transporter activity"/>
    <property type="evidence" value="ECO:0007669"/>
    <property type="project" value="InterPro"/>
</dbReference>
<dbReference type="Gene3D" id="1.20.1250.20">
    <property type="entry name" value="MFS general substrate transporter like domains"/>
    <property type="match status" value="1"/>
</dbReference>
<dbReference type="PANTHER" id="PTHR48021">
    <property type="match status" value="1"/>
</dbReference>
<dbReference type="EMBL" id="OV651825">
    <property type="protein sequence ID" value="CAH1102745.1"/>
    <property type="molecule type" value="Genomic_DNA"/>
</dbReference>
<dbReference type="PRINTS" id="PR00171">
    <property type="entry name" value="SUGRTRNSPORT"/>
</dbReference>
<dbReference type="AlphaFoldDB" id="A0A9P0CMX3"/>
<dbReference type="PANTHER" id="PTHR48021:SF46">
    <property type="entry name" value="MAJOR FACILITATOR SUPERFAMILY (MFS) PROFILE DOMAIN-CONTAINING PROTEIN"/>
    <property type="match status" value="1"/>
</dbReference>
<dbReference type="FunFam" id="1.20.1250.20:FF:000218">
    <property type="entry name" value="facilitated trehalose transporter Tret1"/>
    <property type="match status" value="1"/>
</dbReference>
<dbReference type="InterPro" id="IPR036259">
    <property type="entry name" value="MFS_trans_sf"/>
</dbReference>
<feature type="transmembrane region" description="Helical" evidence="9">
    <location>
        <begin position="329"/>
        <end position="350"/>
    </location>
</feature>
<feature type="transmembrane region" description="Helical" evidence="9">
    <location>
        <begin position="295"/>
        <end position="317"/>
    </location>
</feature>
<feature type="domain" description="Major facilitator superfamily (MFS) profile" evidence="10">
    <location>
        <begin position="25"/>
        <end position="453"/>
    </location>
</feature>
<feature type="transmembrane region" description="Helical" evidence="9">
    <location>
        <begin position="263"/>
        <end position="289"/>
    </location>
</feature>
<dbReference type="InterPro" id="IPR050549">
    <property type="entry name" value="MFS_Trehalose_Transporter"/>
</dbReference>
<evidence type="ECO:0000259" key="10">
    <source>
        <dbReference type="PROSITE" id="PS50850"/>
    </source>
</evidence>
<evidence type="ECO:0000256" key="9">
    <source>
        <dbReference type="SAM" id="Phobius"/>
    </source>
</evidence>
<keyword evidence="7 9" id="KW-0472">Membrane</keyword>
<protein>
    <recommendedName>
        <fullName evidence="10">Major facilitator superfamily (MFS) profile domain-containing protein</fullName>
    </recommendedName>
</protein>
<dbReference type="SUPFAM" id="SSF103473">
    <property type="entry name" value="MFS general substrate transporter"/>
    <property type="match status" value="1"/>
</dbReference>
<evidence type="ECO:0000256" key="4">
    <source>
        <dbReference type="ARBA" id="ARBA00022597"/>
    </source>
</evidence>
<feature type="transmembrane region" description="Helical" evidence="9">
    <location>
        <begin position="362"/>
        <end position="386"/>
    </location>
</feature>
<dbReference type="InterPro" id="IPR005828">
    <property type="entry name" value="MFS_sugar_transport-like"/>
</dbReference>
<keyword evidence="4" id="KW-0762">Sugar transport</keyword>
<dbReference type="Pfam" id="PF00083">
    <property type="entry name" value="Sugar_tr"/>
    <property type="match status" value="1"/>
</dbReference>
<dbReference type="GO" id="GO:0005886">
    <property type="term" value="C:plasma membrane"/>
    <property type="evidence" value="ECO:0007669"/>
    <property type="project" value="UniProtKB-SubCell"/>
</dbReference>
<keyword evidence="3" id="KW-1003">Cell membrane</keyword>
<dbReference type="InterPro" id="IPR005829">
    <property type="entry name" value="Sugar_transporter_CS"/>
</dbReference>
<reference evidence="11" key="1">
    <citation type="submission" date="2022-01" db="EMBL/GenBank/DDBJ databases">
        <authorList>
            <person name="King R."/>
        </authorList>
    </citation>
    <scope>NUCLEOTIDE SEQUENCE</scope>
</reference>
<feature type="transmembrane region" description="Helical" evidence="9">
    <location>
        <begin position="98"/>
        <end position="116"/>
    </location>
</feature>
<feature type="transmembrane region" description="Helical" evidence="9">
    <location>
        <begin position="26"/>
        <end position="45"/>
    </location>
</feature>
<feature type="transmembrane region" description="Helical" evidence="9">
    <location>
        <begin position="69"/>
        <end position="89"/>
    </location>
</feature>
<feature type="transmembrane region" description="Helical" evidence="9">
    <location>
        <begin position="179"/>
        <end position="200"/>
    </location>
</feature>
<evidence type="ECO:0000313" key="11">
    <source>
        <dbReference type="EMBL" id="CAH1102745.1"/>
    </source>
</evidence>
<evidence type="ECO:0000313" key="12">
    <source>
        <dbReference type="Proteomes" id="UP001153636"/>
    </source>
</evidence>
<dbReference type="OrthoDB" id="4142200at2759"/>
<evidence type="ECO:0000256" key="6">
    <source>
        <dbReference type="ARBA" id="ARBA00022989"/>
    </source>
</evidence>
<feature type="transmembrane region" description="Helical" evidence="9">
    <location>
        <begin position="398"/>
        <end position="421"/>
    </location>
</feature>
<dbReference type="PROSITE" id="PS50850">
    <property type="entry name" value="MFS"/>
    <property type="match status" value="1"/>
</dbReference>
<sequence>MTSTDTKEKCSKIVNNNRFSGTSTQLLAVFAGSLFAVSDGMTYGWTAPMLPYLISENSHIKTTKEEVEWLETTLMVGSFCGLPITIYLVDKIGRKKSLLLAAVTSLIGWTVIALANKMVYLHVARFFFGVIGNMSFVSMPMYIAEIAESKIRGFLASVVYLQMLVGFVILYSVGPYLPFYVTPIIAGVVLIIELCIFSWMPESPYYLLFMNKYDEAKKSLQYFRPNMDITLELKNITKAIERQKTEKGRIQDVIMVKSNRKAIIIMAVLNGGQHIVAISVILMNLHVILNSAGSIYMDSAHAGILFAVIMLISAKIASLQVDKYGRKALLLLSTVLTAFCLLALAVYFNLKQLNYDVAKVSWIPIVSVMIYAATFKIGLGIVPIVITAEIFPAKIKALGMTIADAFYVIGAIISIQLYTWLEYSYGMHAPFYVFTIGSFLIAIFIVKCIPETKGKTLEEIQFLLKGEDYLTMTKSDPLLNGTP</sequence>
<evidence type="ECO:0000256" key="1">
    <source>
        <dbReference type="ARBA" id="ARBA00004651"/>
    </source>
</evidence>
<dbReference type="Proteomes" id="UP001153636">
    <property type="component" value="Chromosome 13"/>
</dbReference>
<evidence type="ECO:0000256" key="3">
    <source>
        <dbReference type="ARBA" id="ARBA00022475"/>
    </source>
</evidence>
<evidence type="ECO:0000256" key="5">
    <source>
        <dbReference type="ARBA" id="ARBA00022692"/>
    </source>
</evidence>
<keyword evidence="12" id="KW-1185">Reference proteome</keyword>
<feature type="transmembrane region" description="Helical" evidence="9">
    <location>
        <begin position="122"/>
        <end position="142"/>
    </location>
</feature>
<dbReference type="PROSITE" id="PS00216">
    <property type="entry name" value="SUGAR_TRANSPORT_1"/>
    <property type="match status" value="2"/>
</dbReference>
<feature type="transmembrane region" description="Helical" evidence="9">
    <location>
        <begin position="427"/>
        <end position="446"/>
    </location>
</feature>
<evidence type="ECO:0000256" key="2">
    <source>
        <dbReference type="ARBA" id="ARBA00022448"/>
    </source>
</evidence>
<name>A0A9P0CMX3_9CUCU</name>
<keyword evidence="8" id="KW-0325">Glycoprotein</keyword>
<proteinExistence type="predicted"/>
<gene>
    <name evidence="11" type="ORF">PSYICH_LOCUS3969</name>
</gene>
<comment type="subcellular location">
    <subcellularLocation>
        <location evidence="1">Cell membrane</location>
        <topology evidence="1">Multi-pass membrane protein</topology>
    </subcellularLocation>
</comment>
<keyword evidence="2" id="KW-0813">Transport</keyword>